<name>A0A1H3A290_THIRO</name>
<reference evidence="2" key="1">
    <citation type="submission" date="2016-10" db="EMBL/GenBank/DDBJ databases">
        <authorList>
            <person name="Varghese N."/>
            <person name="Submissions S."/>
        </authorList>
    </citation>
    <scope>NUCLEOTIDE SEQUENCE [LARGE SCALE GENOMIC DNA]</scope>
    <source>
        <strain evidence="2">DSM 217</strain>
    </source>
</reference>
<dbReference type="Proteomes" id="UP000198816">
    <property type="component" value="Unassembled WGS sequence"/>
</dbReference>
<organism evidence="1 2">
    <name type="scientific">Thiocapsa roseopersicina</name>
    <dbReference type="NCBI Taxonomy" id="1058"/>
    <lineage>
        <taxon>Bacteria</taxon>
        <taxon>Pseudomonadati</taxon>
        <taxon>Pseudomonadota</taxon>
        <taxon>Gammaproteobacteria</taxon>
        <taxon>Chromatiales</taxon>
        <taxon>Chromatiaceae</taxon>
        <taxon>Thiocapsa</taxon>
    </lineage>
</organism>
<keyword evidence="2" id="KW-1185">Reference proteome</keyword>
<dbReference type="AlphaFoldDB" id="A0A1H3A290"/>
<gene>
    <name evidence="1" type="ORF">SAMN05421783_11828</name>
</gene>
<accession>A0A1H3A290</accession>
<proteinExistence type="predicted"/>
<dbReference type="InterPro" id="IPR019534">
    <property type="entry name" value="DUF2452"/>
</dbReference>
<evidence type="ECO:0000313" key="2">
    <source>
        <dbReference type="Proteomes" id="UP000198816"/>
    </source>
</evidence>
<dbReference type="PANTHER" id="PTHR14553:SF1">
    <property type="entry name" value="SIMILAR TO CHROMOSOME 1 OPEN READING FRAME 50"/>
    <property type="match status" value="1"/>
</dbReference>
<dbReference type="Pfam" id="PF10504">
    <property type="entry name" value="DUF2452"/>
    <property type="match status" value="1"/>
</dbReference>
<dbReference type="STRING" id="1058.SAMN05421783_11828"/>
<dbReference type="RefSeq" id="WP_093035016.1">
    <property type="nucleotide sequence ID" value="NZ_FNNZ01000018.1"/>
</dbReference>
<evidence type="ECO:0008006" key="3">
    <source>
        <dbReference type="Google" id="ProtNLM"/>
    </source>
</evidence>
<evidence type="ECO:0000313" key="1">
    <source>
        <dbReference type="EMBL" id="SDX23900.1"/>
    </source>
</evidence>
<dbReference type="EMBL" id="FNNZ01000018">
    <property type="protein sequence ID" value="SDX23900.1"/>
    <property type="molecule type" value="Genomic_DNA"/>
</dbReference>
<dbReference type="OrthoDB" id="662061at2"/>
<protein>
    <recommendedName>
        <fullName evidence="3">DUF2452 domain-containing protein</fullName>
    </recommendedName>
</protein>
<dbReference type="PANTHER" id="PTHR14553">
    <property type="entry name" value="UNCHARACTERIZED PROTEIN C1ORF50"/>
    <property type="match status" value="1"/>
</dbReference>
<sequence length="165" mass="18112">MSNDDKGVLHRGGAHSSPYPVSRLAPAFDSGELASEVARAESMLSARTGAKLRVIADQIKLLQQEARKVLADAKEEQTLTRARCAFKRIPGRTYHLYRKAVGEPFFSMLAPAEWGGEVPYTFLGSYRLETDYSWTPADRADQPDDTGELVTQLLRIGGLASRGEG</sequence>